<sequence>MALPPFFRTLILFIGITSVRTYSVSYEDIHLAFSNTPRLIYTESESNPAFSGYSYATQDLNGGESNVVFTTGADSLSRLQQEMNSMKLSERYSQTNILEKTQENLMSSEQQPKSEEASMNKQEDFNSSVENLSKEEKRLSKSFEADSNFVEYQAPLQQISFVRLPYPTFRTNLMNLPTVLPRYHVSPNAVQSYYLHNPYSLLNLPLQNFNLNPTVPLFYRAAITIPSNSTRHTTAVEDAKISLEPNDTKSSQINTTISESASTESSIIESRSDLGSMANAVDEATDKSAISTDKLEFMTAAKKVEDELTSSKLVSSAITSESSDEQTTEDKINTTELANTEISPLMEESTTAISKRCT</sequence>
<evidence type="ECO:0000256" key="1">
    <source>
        <dbReference type="SAM" id="MobiDB-lite"/>
    </source>
</evidence>
<evidence type="ECO:0000256" key="2">
    <source>
        <dbReference type="SAM" id="SignalP"/>
    </source>
</evidence>
<accession>A0AAV2NY60</accession>
<dbReference type="AlphaFoldDB" id="A0AAV2NY60"/>
<evidence type="ECO:0000313" key="4">
    <source>
        <dbReference type="Proteomes" id="UP001497644"/>
    </source>
</evidence>
<keyword evidence="4" id="KW-1185">Reference proteome</keyword>
<feature type="compositionally biased region" description="Polar residues" evidence="1">
    <location>
        <begin position="334"/>
        <end position="358"/>
    </location>
</feature>
<reference evidence="3" key="1">
    <citation type="submission" date="2024-04" db="EMBL/GenBank/DDBJ databases">
        <authorList>
            <consortium name="Molecular Ecology Group"/>
        </authorList>
    </citation>
    <scope>NUCLEOTIDE SEQUENCE</scope>
</reference>
<feature type="compositionally biased region" description="Basic and acidic residues" evidence="1">
    <location>
        <begin position="112"/>
        <end position="124"/>
    </location>
</feature>
<feature type="compositionally biased region" description="Polar residues" evidence="1">
    <location>
        <begin position="310"/>
        <end position="321"/>
    </location>
</feature>
<feature type="signal peptide" evidence="2">
    <location>
        <begin position="1"/>
        <end position="21"/>
    </location>
</feature>
<feature type="region of interest" description="Disordered" evidence="1">
    <location>
        <begin position="246"/>
        <end position="270"/>
    </location>
</feature>
<protein>
    <submittedName>
        <fullName evidence="3">Uncharacterized protein</fullName>
    </submittedName>
</protein>
<dbReference type="Proteomes" id="UP001497644">
    <property type="component" value="Chromosome 6"/>
</dbReference>
<dbReference type="EMBL" id="OZ034829">
    <property type="protein sequence ID" value="CAL1685268.1"/>
    <property type="molecule type" value="Genomic_DNA"/>
</dbReference>
<organism evidence="3 4">
    <name type="scientific">Lasius platythorax</name>
    <dbReference type="NCBI Taxonomy" id="488582"/>
    <lineage>
        <taxon>Eukaryota</taxon>
        <taxon>Metazoa</taxon>
        <taxon>Ecdysozoa</taxon>
        <taxon>Arthropoda</taxon>
        <taxon>Hexapoda</taxon>
        <taxon>Insecta</taxon>
        <taxon>Pterygota</taxon>
        <taxon>Neoptera</taxon>
        <taxon>Endopterygota</taxon>
        <taxon>Hymenoptera</taxon>
        <taxon>Apocrita</taxon>
        <taxon>Aculeata</taxon>
        <taxon>Formicoidea</taxon>
        <taxon>Formicidae</taxon>
        <taxon>Formicinae</taxon>
        <taxon>Lasius</taxon>
        <taxon>Lasius</taxon>
    </lineage>
</organism>
<feature type="region of interest" description="Disordered" evidence="1">
    <location>
        <begin position="310"/>
        <end position="358"/>
    </location>
</feature>
<evidence type="ECO:0000313" key="3">
    <source>
        <dbReference type="EMBL" id="CAL1685268.1"/>
    </source>
</evidence>
<gene>
    <name evidence="3" type="ORF">LPLAT_LOCUS10812</name>
</gene>
<feature type="chain" id="PRO_5043618090" evidence="2">
    <location>
        <begin position="22"/>
        <end position="358"/>
    </location>
</feature>
<feature type="compositionally biased region" description="Low complexity" evidence="1">
    <location>
        <begin position="255"/>
        <end position="269"/>
    </location>
</feature>
<proteinExistence type="predicted"/>
<feature type="region of interest" description="Disordered" evidence="1">
    <location>
        <begin position="104"/>
        <end position="133"/>
    </location>
</feature>
<name>A0AAV2NY60_9HYME</name>
<keyword evidence="2" id="KW-0732">Signal</keyword>